<keyword evidence="2" id="KW-1185">Reference proteome</keyword>
<feature type="non-terminal residue" evidence="1">
    <location>
        <position position="1"/>
    </location>
</feature>
<evidence type="ECO:0000313" key="1">
    <source>
        <dbReference type="EMBL" id="GMT30580.1"/>
    </source>
</evidence>
<reference evidence="1" key="1">
    <citation type="submission" date="2023-10" db="EMBL/GenBank/DDBJ databases">
        <title>Genome assembly of Pristionchus species.</title>
        <authorList>
            <person name="Yoshida K."/>
            <person name="Sommer R.J."/>
        </authorList>
    </citation>
    <scope>NUCLEOTIDE SEQUENCE</scope>
    <source>
        <strain evidence="1">RS5133</strain>
    </source>
</reference>
<gene>
    <name evidence="1" type="ORF">PFISCL1PPCAC_21877</name>
</gene>
<name>A0AAV5WJ45_9BILA</name>
<dbReference type="EMBL" id="BTSY01000005">
    <property type="protein sequence ID" value="GMT30580.1"/>
    <property type="molecule type" value="Genomic_DNA"/>
</dbReference>
<sequence length="84" mass="9798">DGFKAIGAYMTALTAQDPIWKGHRRLQTHNFTGKECRMSYRLRDSEMAPVNFYCVIWMDLLHFRPIPSQKKPSRLDVFGEGDYS</sequence>
<dbReference type="AlphaFoldDB" id="A0AAV5WJ45"/>
<organism evidence="1 2">
    <name type="scientific">Pristionchus fissidentatus</name>
    <dbReference type="NCBI Taxonomy" id="1538716"/>
    <lineage>
        <taxon>Eukaryota</taxon>
        <taxon>Metazoa</taxon>
        <taxon>Ecdysozoa</taxon>
        <taxon>Nematoda</taxon>
        <taxon>Chromadorea</taxon>
        <taxon>Rhabditida</taxon>
        <taxon>Rhabditina</taxon>
        <taxon>Diplogasteromorpha</taxon>
        <taxon>Diplogasteroidea</taxon>
        <taxon>Neodiplogasteridae</taxon>
        <taxon>Pristionchus</taxon>
    </lineage>
</organism>
<proteinExistence type="predicted"/>
<dbReference type="Proteomes" id="UP001432322">
    <property type="component" value="Unassembled WGS sequence"/>
</dbReference>
<accession>A0AAV5WJ45</accession>
<comment type="caution">
    <text evidence="1">The sequence shown here is derived from an EMBL/GenBank/DDBJ whole genome shotgun (WGS) entry which is preliminary data.</text>
</comment>
<evidence type="ECO:0000313" key="2">
    <source>
        <dbReference type="Proteomes" id="UP001432322"/>
    </source>
</evidence>
<protein>
    <submittedName>
        <fullName evidence="1">Uncharacterized protein</fullName>
    </submittedName>
</protein>